<reference evidence="10 11" key="1">
    <citation type="journal article" date="2017" name="Mol. Biol. Evol.">
        <title>The 4-celled Tetrabaena socialis nuclear genome reveals the essential components for genetic control of cell number at the origin of multicellularity in the volvocine lineage.</title>
        <authorList>
            <person name="Featherston J."/>
            <person name="Arakaki Y."/>
            <person name="Hanschen E.R."/>
            <person name="Ferris P.J."/>
            <person name="Michod R.E."/>
            <person name="Olson B.J.S.C."/>
            <person name="Nozaki H."/>
            <person name="Durand P.M."/>
        </authorList>
    </citation>
    <scope>NUCLEOTIDE SEQUENCE [LARGE SCALE GENOMIC DNA]</scope>
    <source>
        <strain evidence="10 11">NIES-571</strain>
    </source>
</reference>
<dbReference type="InterPro" id="IPR050108">
    <property type="entry name" value="CDK"/>
</dbReference>
<dbReference type="Proteomes" id="UP000236333">
    <property type="component" value="Unassembled WGS sequence"/>
</dbReference>
<keyword evidence="4" id="KW-0808">Transferase</keyword>
<dbReference type="PROSITE" id="PS00108">
    <property type="entry name" value="PROTEIN_KINASE_ST"/>
    <property type="match status" value="1"/>
</dbReference>
<dbReference type="InterPro" id="IPR008271">
    <property type="entry name" value="Ser/Thr_kinase_AS"/>
</dbReference>
<dbReference type="PANTHER" id="PTHR24056">
    <property type="entry name" value="CELL DIVISION PROTEIN KINASE"/>
    <property type="match status" value="1"/>
</dbReference>
<dbReference type="GO" id="GO:0004693">
    <property type="term" value="F:cyclin-dependent protein serine/threonine kinase activity"/>
    <property type="evidence" value="ECO:0007669"/>
    <property type="project" value="TreeGrafter"/>
</dbReference>
<keyword evidence="5" id="KW-0547">Nucleotide-binding</keyword>
<evidence type="ECO:0000256" key="2">
    <source>
        <dbReference type="ARBA" id="ARBA00012409"/>
    </source>
</evidence>
<dbReference type="Pfam" id="PF00069">
    <property type="entry name" value="Pkinase"/>
    <property type="match status" value="1"/>
</dbReference>
<keyword evidence="7" id="KW-0067">ATP-binding</keyword>
<evidence type="ECO:0000256" key="5">
    <source>
        <dbReference type="ARBA" id="ARBA00022741"/>
    </source>
</evidence>
<dbReference type="FunFam" id="1.10.510.10:FF:000624">
    <property type="entry name" value="Mitogen-activated protein kinase"/>
    <property type="match status" value="1"/>
</dbReference>
<dbReference type="GO" id="GO:0070985">
    <property type="term" value="C:transcription factor TFIIK complex"/>
    <property type="evidence" value="ECO:0007669"/>
    <property type="project" value="TreeGrafter"/>
</dbReference>
<keyword evidence="3" id="KW-0723">Serine/threonine-protein kinase</keyword>
<feature type="non-terminal residue" evidence="10">
    <location>
        <position position="1"/>
    </location>
</feature>
<evidence type="ECO:0000256" key="7">
    <source>
        <dbReference type="ARBA" id="ARBA00022840"/>
    </source>
</evidence>
<organism evidence="10 11">
    <name type="scientific">Tetrabaena socialis</name>
    <dbReference type="NCBI Taxonomy" id="47790"/>
    <lineage>
        <taxon>Eukaryota</taxon>
        <taxon>Viridiplantae</taxon>
        <taxon>Chlorophyta</taxon>
        <taxon>core chlorophytes</taxon>
        <taxon>Chlorophyceae</taxon>
        <taxon>CS clade</taxon>
        <taxon>Chlamydomonadales</taxon>
        <taxon>Tetrabaenaceae</taxon>
        <taxon>Tetrabaena</taxon>
    </lineage>
</organism>
<dbReference type="EC" id="2.7.11.23" evidence="2"/>
<dbReference type="SUPFAM" id="SSF56112">
    <property type="entry name" value="Protein kinase-like (PK-like)"/>
    <property type="match status" value="1"/>
</dbReference>
<dbReference type="GO" id="GO:0005524">
    <property type="term" value="F:ATP binding"/>
    <property type="evidence" value="ECO:0007669"/>
    <property type="project" value="UniProtKB-KW"/>
</dbReference>
<feature type="domain" description="Protein kinase" evidence="9">
    <location>
        <begin position="1"/>
        <end position="165"/>
    </location>
</feature>
<dbReference type="GO" id="GO:0005737">
    <property type="term" value="C:cytoplasm"/>
    <property type="evidence" value="ECO:0007669"/>
    <property type="project" value="TreeGrafter"/>
</dbReference>
<name>A0A2J7ZW01_9CHLO</name>
<gene>
    <name evidence="10" type="primary">CDKD-1</name>
    <name evidence="10" type="ORF">TSOC_009378</name>
</gene>
<evidence type="ECO:0000256" key="3">
    <source>
        <dbReference type="ARBA" id="ARBA00022527"/>
    </source>
</evidence>
<comment type="similarity">
    <text evidence="1">Belongs to the protein kinase superfamily. CMGC Ser/Thr protein kinase family. CDC2/CDKX subfamily.</text>
</comment>
<sequence length="239" mass="25896">WVLHRDIKPNNCLIAPDGRLKLADFGLSRLYGSPDSRLTHKVFAPWYRAPELFFGAKQYTAAVDVWAAGCIMGELLLRRPLFDGMCDIDVLSKVFAVLGNPGVESNWPAARDLPYFLAFTETRPLPLRQVFPAAGGDALEQLGRMLQLDPARRITAAEALRHPYFSNNPQPTPPPLLPRPLKREDAPLAAEARPGKGGIGGRERPSPGAGASPRPAKVARRAGAASPGSLLRGSPSTQH</sequence>
<dbReference type="InterPro" id="IPR011009">
    <property type="entry name" value="Kinase-like_dom_sf"/>
</dbReference>
<keyword evidence="11" id="KW-1185">Reference proteome</keyword>
<dbReference type="Gene3D" id="1.10.510.10">
    <property type="entry name" value="Transferase(Phosphotransferase) domain 1"/>
    <property type="match status" value="1"/>
</dbReference>
<dbReference type="PANTHER" id="PTHR24056:SF0">
    <property type="entry name" value="CYCLIN-DEPENDENT KINASE 7"/>
    <property type="match status" value="1"/>
</dbReference>
<accession>A0A2J7ZW01</accession>
<protein>
    <recommendedName>
        <fullName evidence="2">[RNA-polymerase]-subunit kinase</fullName>
        <ecNumber evidence="2">2.7.11.23</ecNumber>
    </recommendedName>
</protein>
<comment type="caution">
    <text evidence="10">The sequence shown here is derived from an EMBL/GenBank/DDBJ whole genome shotgun (WGS) entry which is preliminary data.</text>
</comment>
<keyword evidence="6 10" id="KW-0418">Kinase</keyword>
<evidence type="ECO:0000256" key="4">
    <source>
        <dbReference type="ARBA" id="ARBA00022679"/>
    </source>
</evidence>
<proteinExistence type="inferred from homology"/>
<evidence type="ECO:0000256" key="6">
    <source>
        <dbReference type="ARBA" id="ARBA00022777"/>
    </source>
</evidence>
<evidence type="ECO:0000313" key="10">
    <source>
        <dbReference type="EMBL" id="PNH04461.1"/>
    </source>
</evidence>
<dbReference type="EMBL" id="PGGS01000387">
    <property type="protein sequence ID" value="PNH04461.1"/>
    <property type="molecule type" value="Genomic_DNA"/>
</dbReference>
<feature type="region of interest" description="Disordered" evidence="8">
    <location>
        <begin position="161"/>
        <end position="239"/>
    </location>
</feature>
<dbReference type="OrthoDB" id="1732493at2759"/>
<evidence type="ECO:0000256" key="8">
    <source>
        <dbReference type="SAM" id="MobiDB-lite"/>
    </source>
</evidence>
<dbReference type="PROSITE" id="PS50011">
    <property type="entry name" value="PROTEIN_KINASE_DOM"/>
    <property type="match status" value="1"/>
</dbReference>
<dbReference type="GO" id="GO:0008353">
    <property type="term" value="F:RNA polymerase II CTD heptapeptide repeat kinase activity"/>
    <property type="evidence" value="ECO:0007669"/>
    <property type="project" value="UniProtKB-EC"/>
</dbReference>
<feature type="compositionally biased region" description="Low complexity" evidence="8">
    <location>
        <begin position="206"/>
        <end position="216"/>
    </location>
</feature>
<dbReference type="SMART" id="SM00220">
    <property type="entry name" value="S_TKc"/>
    <property type="match status" value="1"/>
</dbReference>
<evidence type="ECO:0000256" key="1">
    <source>
        <dbReference type="ARBA" id="ARBA00006485"/>
    </source>
</evidence>
<dbReference type="GO" id="GO:0045944">
    <property type="term" value="P:positive regulation of transcription by RNA polymerase II"/>
    <property type="evidence" value="ECO:0007669"/>
    <property type="project" value="TreeGrafter"/>
</dbReference>
<evidence type="ECO:0000313" key="11">
    <source>
        <dbReference type="Proteomes" id="UP000236333"/>
    </source>
</evidence>
<evidence type="ECO:0000259" key="9">
    <source>
        <dbReference type="PROSITE" id="PS50011"/>
    </source>
</evidence>
<dbReference type="AlphaFoldDB" id="A0A2J7ZW01"/>
<dbReference type="InterPro" id="IPR000719">
    <property type="entry name" value="Prot_kinase_dom"/>
</dbReference>